<dbReference type="Pfam" id="PF01627">
    <property type="entry name" value="Hpt"/>
    <property type="match status" value="1"/>
</dbReference>
<dbReference type="Pfam" id="PF00512">
    <property type="entry name" value="HisKA"/>
    <property type="match status" value="1"/>
</dbReference>
<keyword evidence="8" id="KW-0547">Nucleotide-binding</keyword>
<keyword evidence="6" id="KW-0808">Transferase</keyword>
<accession>A0A1I3CY01</accession>
<feature type="domain" description="HAMP" evidence="20">
    <location>
        <begin position="183"/>
        <end position="235"/>
    </location>
</feature>
<dbReference type="GO" id="GO:0000155">
    <property type="term" value="F:phosphorelay sensor kinase activity"/>
    <property type="evidence" value="ECO:0007669"/>
    <property type="project" value="InterPro"/>
</dbReference>
<gene>
    <name evidence="22" type="ORF">SAMN04487959_109156</name>
</gene>
<evidence type="ECO:0000259" key="18">
    <source>
        <dbReference type="PROSITE" id="PS50109"/>
    </source>
</evidence>
<dbReference type="STRING" id="442341.SAMN04487959_109156"/>
<proteinExistence type="predicted"/>
<evidence type="ECO:0000256" key="2">
    <source>
        <dbReference type="ARBA" id="ARBA00004651"/>
    </source>
</evidence>
<evidence type="ECO:0000259" key="20">
    <source>
        <dbReference type="PROSITE" id="PS50885"/>
    </source>
</evidence>
<dbReference type="EMBL" id="FOPY01000009">
    <property type="protein sequence ID" value="SFH79365.1"/>
    <property type="molecule type" value="Genomic_DNA"/>
</dbReference>
<dbReference type="PROSITE" id="PS50885">
    <property type="entry name" value="HAMP"/>
    <property type="match status" value="1"/>
</dbReference>
<comment type="subcellular location">
    <subcellularLocation>
        <location evidence="2">Cell membrane</location>
        <topology evidence="2">Multi-pass membrane protein</topology>
    </subcellularLocation>
</comment>
<dbReference type="CDD" id="cd16922">
    <property type="entry name" value="HATPase_EvgS-ArcB-TorS-like"/>
    <property type="match status" value="1"/>
</dbReference>
<feature type="modified residue" description="4-aspartylphosphate" evidence="15">
    <location>
        <position position="704"/>
    </location>
</feature>
<dbReference type="GO" id="GO:0005524">
    <property type="term" value="F:ATP binding"/>
    <property type="evidence" value="ECO:0007669"/>
    <property type="project" value="UniProtKB-KW"/>
</dbReference>
<dbReference type="SUPFAM" id="SSF47384">
    <property type="entry name" value="Homodimeric domain of signal transducing histidine kinase"/>
    <property type="match status" value="1"/>
</dbReference>
<evidence type="ECO:0000313" key="23">
    <source>
        <dbReference type="Proteomes" id="UP000199040"/>
    </source>
</evidence>
<dbReference type="Pfam" id="PF00072">
    <property type="entry name" value="Response_reg"/>
    <property type="match status" value="1"/>
</dbReference>
<dbReference type="SUPFAM" id="SSF47226">
    <property type="entry name" value="Histidine-containing phosphotransfer domain, HPT domain"/>
    <property type="match status" value="1"/>
</dbReference>
<evidence type="ECO:0000256" key="16">
    <source>
        <dbReference type="SAM" id="Coils"/>
    </source>
</evidence>
<evidence type="ECO:0000256" key="12">
    <source>
        <dbReference type="ARBA" id="ARBA00023012"/>
    </source>
</evidence>
<feature type="domain" description="Histidine kinase" evidence="18">
    <location>
        <begin position="282"/>
        <end position="503"/>
    </location>
</feature>
<dbReference type="PRINTS" id="PR00344">
    <property type="entry name" value="BCTRLSENSOR"/>
</dbReference>
<keyword evidence="10" id="KW-0067">ATP-binding</keyword>
<organism evidence="22 23">
    <name type="scientific">Modicisalibacter xianhensis</name>
    <dbReference type="NCBI Taxonomy" id="442341"/>
    <lineage>
        <taxon>Bacteria</taxon>
        <taxon>Pseudomonadati</taxon>
        <taxon>Pseudomonadota</taxon>
        <taxon>Gammaproteobacteria</taxon>
        <taxon>Oceanospirillales</taxon>
        <taxon>Halomonadaceae</taxon>
        <taxon>Modicisalibacter</taxon>
    </lineage>
</organism>
<sequence>MALKNRLFALTLGVPLLLTLMYTGYLLVQDSQQRFDMLQTRMEEAVDLLSPSLLGALNTGDRARLDDLAQRILDLQGVQSVTLRLSSGDPLLHMGSTQSVPTLPLPSQTTLTEQAQHWRMIKPLPVVTPQGGSRGVRSNQYWMDLAISDSELELMTYRQLTSHALAWACMALILLALAYVIQRRFFPVLAAQRDALIRLNTGDYEYRLPARGPHELAPLTQAINAIGQHLLNSRNNMRQQIEQTTADLQESMETIEIQNIELDMARRRAQQANRIKSEFLANMSHEIRTPLNGIIGFCRLLGRSQLDTRQRDWLGHVETASDNLLSLINDILDFSKIEAGKLELESVPIDMVSMVDEVLTLQAPSSQQKDLQLLGLVYDDVPAEIIGDPLRIKQVLTNLVHNAVKFTEAGEVIVRVLVEESDGGEPMLGVKVSDTGIGLSAELQQRLFQPFSQVSTARTRHHGGSGLGLMICKQLVEQMGGQIVVSSRPGQGSEFSFTLPLRLGGAGQMERHPEMQLDAPHVAIYEPHDATRRALTHLFESWGARVHVIGGSHGLEPAHFDLMIVGLRREELRGEALQSWNDCLSGVECPVLALVNTNPYDVTELHLPPDSDILSKPIARGKLADSVRRLFGKVEASVSEDEPQAADTYRARHHSVMVVDDILSNRLLVKELLDQAGVECLLAASGEEALALAHEHSVGLVLMDIRMPGMSGVEAMQSLRRLGGSWASCPYIALTAHALEEETRQLLDAGMQEVLTKPLEEHSLAKVLETYLDIRLKLRTKHERHTTEDELPVVDMELGRAMAGGNPNLAKDTLKLLLDSLDGSEKTLRQTYAQHDEEAFLDAVHYLNGACRYSGVPQLALLCETLETRLRTQGMAEVGDMLEAVFVAMQRLRDWQALQTR</sequence>
<feature type="transmembrane region" description="Helical" evidence="17">
    <location>
        <begin position="6"/>
        <end position="28"/>
    </location>
</feature>
<dbReference type="PANTHER" id="PTHR45339">
    <property type="entry name" value="HYBRID SIGNAL TRANSDUCTION HISTIDINE KINASE J"/>
    <property type="match status" value="1"/>
</dbReference>
<feature type="coiled-coil region" evidence="16">
    <location>
        <begin position="234"/>
        <end position="275"/>
    </location>
</feature>
<evidence type="ECO:0000256" key="5">
    <source>
        <dbReference type="ARBA" id="ARBA00022553"/>
    </source>
</evidence>
<feature type="domain" description="HPt" evidence="21">
    <location>
        <begin position="806"/>
        <end position="899"/>
    </location>
</feature>
<evidence type="ECO:0000313" key="22">
    <source>
        <dbReference type="EMBL" id="SFH79365.1"/>
    </source>
</evidence>
<evidence type="ECO:0000256" key="4">
    <source>
        <dbReference type="ARBA" id="ARBA00022475"/>
    </source>
</evidence>
<keyword evidence="7 17" id="KW-0812">Transmembrane</keyword>
<feature type="domain" description="Response regulatory" evidence="19">
    <location>
        <begin position="655"/>
        <end position="772"/>
    </location>
</feature>
<evidence type="ECO:0000256" key="3">
    <source>
        <dbReference type="ARBA" id="ARBA00012438"/>
    </source>
</evidence>
<protein>
    <recommendedName>
        <fullName evidence="3">histidine kinase</fullName>
        <ecNumber evidence="3">2.7.13.3</ecNumber>
    </recommendedName>
</protein>
<comment type="catalytic activity">
    <reaction evidence="1">
        <text>ATP + protein L-histidine = ADP + protein N-phospho-L-histidine.</text>
        <dbReference type="EC" id="2.7.13.3"/>
    </reaction>
</comment>
<dbReference type="Gene3D" id="3.40.50.2300">
    <property type="match status" value="1"/>
</dbReference>
<dbReference type="Gene3D" id="3.30.565.10">
    <property type="entry name" value="Histidine kinase-like ATPase, C-terminal domain"/>
    <property type="match status" value="1"/>
</dbReference>
<dbReference type="InterPro" id="IPR003594">
    <property type="entry name" value="HATPase_dom"/>
</dbReference>
<dbReference type="InterPro" id="IPR001789">
    <property type="entry name" value="Sig_transdc_resp-reg_receiver"/>
</dbReference>
<dbReference type="InterPro" id="IPR036097">
    <property type="entry name" value="HisK_dim/P_sf"/>
</dbReference>
<dbReference type="InterPro" id="IPR003660">
    <property type="entry name" value="HAMP_dom"/>
</dbReference>
<dbReference type="SMART" id="SM00388">
    <property type="entry name" value="HisKA"/>
    <property type="match status" value="1"/>
</dbReference>
<evidence type="ECO:0000259" key="19">
    <source>
        <dbReference type="PROSITE" id="PS50110"/>
    </source>
</evidence>
<dbReference type="SMART" id="SM00387">
    <property type="entry name" value="HATPase_c"/>
    <property type="match status" value="1"/>
</dbReference>
<dbReference type="InterPro" id="IPR036641">
    <property type="entry name" value="HPT_dom_sf"/>
</dbReference>
<keyword evidence="11 17" id="KW-1133">Transmembrane helix</keyword>
<dbReference type="InterPro" id="IPR005467">
    <property type="entry name" value="His_kinase_dom"/>
</dbReference>
<dbReference type="AlphaFoldDB" id="A0A1I3CY01"/>
<dbReference type="CDD" id="cd00082">
    <property type="entry name" value="HisKA"/>
    <property type="match status" value="1"/>
</dbReference>
<dbReference type="Gene3D" id="1.20.120.160">
    <property type="entry name" value="HPT domain"/>
    <property type="match status" value="1"/>
</dbReference>
<evidence type="ECO:0000256" key="9">
    <source>
        <dbReference type="ARBA" id="ARBA00022777"/>
    </source>
</evidence>
<evidence type="ECO:0000256" key="14">
    <source>
        <dbReference type="PROSITE-ProRule" id="PRU00110"/>
    </source>
</evidence>
<dbReference type="SUPFAM" id="SSF55874">
    <property type="entry name" value="ATPase domain of HSP90 chaperone/DNA topoisomerase II/histidine kinase"/>
    <property type="match status" value="1"/>
</dbReference>
<dbReference type="CDD" id="cd17546">
    <property type="entry name" value="REC_hyHK_CKI1_RcsC-like"/>
    <property type="match status" value="1"/>
</dbReference>
<feature type="modified residue" description="Phosphohistidine" evidence="14">
    <location>
        <position position="845"/>
    </location>
</feature>
<reference evidence="22 23" key="1">
    <citation type="submission" date="2016-10" db="EMBL/GenBank/DDBJ databases">
        <authorList>
            <person name="de Groot N.N."/>
        </authorList>
    </citation>
    <scope>NUCLEOTIDE SEQUENCE [LARGE SCALE GENOMIC DNA]</scope>
    <source>
        <strain evidence="22 23">CGMCC 1.6848</strain>
    </source>
</reference>
<keyword evidence="12" id="KW-0902">Two-component regulatory system</keyword>
<dbReference type="PROSITE" id="PS50110">
    <property type="entry name" value="RESPONSE_REGULATORY"/>
    <property type="match status" value="1"/>
</dbReference>
<evidence type="ECO:0000256" key="8">
    <source>
        <dbReference type="ARBA" id="ARBA00022741"/>
    </source>
</evidence>
<keyword evidence="9 22" id="KW-0418">Kinase</keyword>
<dbReference type="GO" id="GO:0005886">
    <property type="term" value="C:plasma membrane"/>
    <property type="evidence" value="ECO:0007669"/>
    <property type="project" value="UniProtKB-SubCell"/>
</dbReference>
<dbReference type="RefSeq" id="WP_244890957.1">
    <property type="nucleotide sequence ID" value="NZ_FOPY01000009.1"/>
</dbReference>
<keyword evidence="5 15" id="KW-0597">Phosphoprotein</keyword>
<dbReference type="InterPro" id="IPR004358">
    <property type="entry name" value="Sig_transdc_His_kin-like_C"/>
</dbReference>
<evidence type="ECO:0000256" key="6">
    <source>
        <dbReference type="ARBA" id="ARBA00022679"/>
    </source>
</evidence>
<dbReference type="FunFam" id="1.10.287.130:FF:000003">
    <property type="entry name" value="Histidine kinase"/>
    <property type="match status" value="1"/>
</dbReference>
<evidence type="ECO:0000256" key="11">
    <source>
        <dbReference type="ARBA" id="ARBA00022989"/>
    </source>
</evidence>
<evidence type="ECO:0000256" key="15">
    <source>
        <dbReference type="PROSITE-ProRule" id="PRU00169"/>
    </source>
</evidence>
<dbReference type="EC" id="2.7.13.3" evidence="3"/>
<dbReference type="InterPro" id="IPR008207">
    <property type="entry name" value="Sig_transdc_His_kin_Hpt_dom"/>
</dbReference>
<name>A0A1I3CY01_9GAMM</name>
<dbReference type="PROSITE" id="PS50894">
    <property type="entry name" value="HPT"/>
    <property type="match status" value="1"/>
</dbReference>
<dbReference type="Proteomes" id="UP000199040">
    <property type="component" value="Unassembled WGS sequence"/>
</dbReference>
<dbReference type="SMART" id="SM00448">
    <property type="entry name" value="REC"/>
    <property type="match status" value="1"/>
</dbReference>
<dbReference type="Gene3D" id="1.10.287.130">
    <property type="match status" value="1"/>
</dbReference>
<dbReference type="PROSITE" id="PS50109">
    <property type="entry name" value="HIS_KIN"/>
    <property type="match status" value="1"/>
</dbReference>
<keyword evidence="16" id="KW-0175">Coiled coil</keyword>
<evidence type="ECO:0000256" key="10">
    <source>
        <dbReference type="ARBA" id="ARBA00022840"/>
    </source>
</evidence>
<dbReference type="InterPro" id="IPR011006">
    <property type="entry name" value="CheY-like_superfamily"/>
</dbReference>
<dbReference type="SUPFAM" id="SSF52172">
    <property type="entry name" value="CheY-like"/>
    <property type="match status" value="1"/>
</dbReference>
<evidence type="ECO:0000256" key="1">
    <source>
        <dbReference type="ARBA" id="ARBA00000085"/>
    </source>
</evidence>
<evidence type="ECO:0000256" key="7">
    <source>
        <dbReference type="ARBA" id="ARBA00022692"/>
    </source>
</evidence>
<dbReference type="InterPro" id="IPR036890">
    <property type="entry name" value="HATPase_C_sf"/>
</dbReference>
<evidence type="ECO:0000256" key="13">
    <source>
        <dbReference type="ARBA" id="ARBA00023136"/>
    </source>
</evidence>
<keyword evidence="4" id="KW-1003">Cell membrane</keyword>
<keyword evidence="13 17" id="KW-0472">Membrane</keyword>
<dbReference type="FunFam" id="3.30.565.10:FF:000010">
    <property type="entry name" value="Sensor histidine kinase RcsC"/>
    <property type="match status" value="1"/>
</dbReference>
<dbReference type="PANTHER" id="PTHR45339:SF1">
    <property type="entry name" value="HYBRID SIGNAL TRANSDUCTION HISTIDINE KINASE J"/>
    <property type="match status" value="1"/>
</dbReference>
<dbReference type="InterPro" id="IPR003661">
    <property type="entry name" value="HisK_dim/P_dom"/>
</dbReference>
<evidence type="ECO:0000256" key="17">
    <source>
        <dbReference type="SAM" id="Phobius"/>
    </source>
</evidence>
<feature type="transmembrane region" description="Helical" evidence="17">
    <location>
        <begin position="164"/>
        <end position="181"/>
    </location>
</feature>
<evidence type="ECO:0000259" key="21">
    <source>
        <dbReference type="PROSITE" id="PS50894"/>
    </source>
</evidence>
<dbReference type="Pfam" id="PF02518">
    <property type="entry name" value="HATPase_c"/>
    <property type="match status" value="1"/>
</dbReference>
<keyword evidence="23" id="KW-1185">Reference proteome</keyword>